<reference evidence="2" key="1">
    <citation type="submission" date="2022-11" db="UniProtKB">
        <authorList>
            <consortium name="WormBaseParasite"/>
        </authorList>
    </citation>
    <scope>IDENTIFICATION</scope>
</reference>
<evidence type="ECO:0000313" key="1">
    <source>
        <dbReference type="Proteomes" id="UP000887580"/>
    </source>
</evidence>
<evidence type="ECO:0000313" key="2">
    <source>
        <dbReference type="WBParaSite" id="PS1159_v2.g2970.t1"/>
    </source>
</evidence>
<protein>
    <submittedName>
        <fullName evidence="2">Uncharacterized protein</fullName>
    </submittedName>
</protein>
<sequence>MRAFIFFSFLLLGIFIAKSNGATYKFLNTLCVQLKATPFLGSPFDSVKDAMEACVDRPSCVGFQKISENEFCTLRSLTGYVLNKTSEDYFLLDTSNGTTFPKQPQSFDAAILNGIYRYGECPMGFNIDGTMCVGGDIVTADMCSAYQSYMTPEYNGTHCLVLQKQKVIDSWSN</sequence>
<name>A0AC35G9J8_9BILA</name>
<organism evidence="1 2">
    <name type="scientific">Panagrolaimus sp. PS1159</name>
    <dbReference type="NCBI Taxonomy" id="55785"/>
    <lineage>
        <taxon>Eukaryota</taxon>
        <taxon>Metazoa</taxon>
        <taxon>Ecdysozoa</taxon>
        <taxon>Nematoda</taxon>
        <taxon>Chromadorea</taxon>
        <taxon>Rhabditida</taxon>
        <taxon>Tylenchina</taxon>
        <taxon>Panagrolaimomorpha</taxon>
        <taxon>Panagrolaimoidea</taxon>
        <taxon>Panagrolaimidae</taxon>
        <taxon>Panagrolaimus</taxon>
    </lineage>
</organism>
<accession>A0AC35G9J8</accession>
<dbReference type="WBParaSite" id="PS1159_v2.g2970.t1">
    <property type="protein sequence ID" value="PS1159_v2.g2970.t1"/>
    <property type="gene ID" value="PS1159_v2.g2970"/>
</dbReference>
<dbReference type="Proteomes" id="UP000887580">
    <property type="component" value="Unplaced"/>
</dbReference>
<proteinExistence type="predicted"/>